<evidence type="ECO:0000259" key="1">
    <source>
        <dbReference type="Pfam" id="PF23212"/>
    </source>
</evidence>
<comment type="caution">
    <text evidence="2">The sequence shown here is derived from an EMBL/GenBank/DDBJ whole genome shotgun (WGS) entry which is preliminary data.</text>
</comment>
<dbReference type="EMBL" id="JAPWTJ010000423">
    <property type="protein sequence ID" value="KAJ8978566.1"/>
    <property type="molecule type" value="Genomic_DNA"/>
</dbReference>
<dbReference type="Proteomes" id="UP001162164">
    <property type="component" value="Unassembled WGS sequence"/>
</dbReference>
<gene>
    <name evidence="2" type="ORF">NQ317_012090</name>
</gene>
<organism evidence="2 3">
    <name type="scientific">Molorchus minor</name>
    <dbReference type="NCBI Taxonomy" id="1323400"/>
    <lineage>
        <taxon>Eukaryota</taxon>
        <taxon>Metazoa</taxon>
        <taxon>Ecdysozoa</taxon>
        <taxon>Arthropoda</taxon>
        <taxon>Hexapoda</taxon>
        <taxon>Insecta</taxon>
        <taxon>Pterygota</taxon>
        <taxon>Neoptera</taxon>
        <taxon>Endopterygota</taxon>
        <taxon>Coleoptera</taxon>
        <taxon>Polyphaga</taxon>
        <taxon>Cucujiformia</taxon>
        <taxon>Chrysomeloidea</taxon>
        <taxon>Cerambycidae</taxon>
        <taxon>Lamiinae</taxon>
        <taxon>Monochamini</taxon>
        <taxon>Molorchus</taxon>
    </lineage>
</organism>
<accession>A0ABQ9JKZ2</accession>
<feature type="domain" description="DUF7064" evidence="1">
    <location>
        <begin position="33"/>
        <end position="158"/>
    </location>
</feature>
<evidence type="ECO:0000313" key="3">
    <source>
        <dbReference type="Proteomes" id="UP001162164"/>
    </source>
</evidence>
<protein>
    <recommendedName>
        <fullName evidence="1">DUF7064 domain-containing protein</fullName>
    </recommendedName>
</protein>
<reference evidence="2" key="1">
    <citation type="journal article" date="2023" name="Insect Mol. Biol.">
        <title>Genome sequencing provides insights into the evolution of gene families encoding plant cell wall-degrading enzymes in longhorned beetles.</title>
        <authorList>
            <person name="Shin N.R."/>
            <person name="Okamura Y."/>
            <person name="Kirsch R."/>
            <person name="Pauchet Y."/>
        </authorList>
    </citation>
    <scope>NUCLEOTIDE SEQUENCE</scope>
    <source>
        <strain evidence="2">MMC_N1</strain>
    </source>
</reference>
<name>A0ABQ9JKZ2_9CUCU</name>
<sequence>MGYLNGKLKVDDKVIQLNEIDAFRDHSFCFKRDWSLMHRYIYHMFYLSDRTKISVGVVCQPCTTSSLGMGFVNHPSGKIDAIESCDLLLYQHGENGILNKELCFAFVADGITYEVKIKYDHDEVHYKGRNGEAKMHERFLTCEVNGVPGRGISEWHYNIMRKIK</sequence>
<dbReference type="Pfam" id="PF23212">
    <property type="entry name" value="DUF7064"/>
    <property type="match status" value="1"/>
</dbReference>
<proteinExistence type="predicted"/>
<dbReference type="PANTHER" id="PTHR34717">
    <property type="entry name" value="EG:BACR7A4.20 PROTEIN"/>
    <property type="match status" value="1"/>
</dbReference>
<dbReference type="PANTHER" id="PTHR34717:SF1">
    <property type="entry name" value="EG:BACR7A4.20 PROTEIN"/>
    <property type="match status" value="1"/>
</dbReference>
<keyword evidence="3" id="KW-1185">Reference proteome</keyword>
<evidence type="ECO:0000313" key="2">
    <source>
        <dbReference type="EMBL" id="KAJ8978566.1"/>
    </source>
</evidence>
<dbReference type="InterPro" id="IPR055492">
    <property type="entry name" value="DUF7064"/>
</dbReference>